<sequence length="179" mass="20672">MLNLVEEAEAEYEQIGSGRLKAHVTKLYTGYFDFLTSTETKTKPLHIIEARREEQRRNRVADGEPALYEFMRSLDIDEADIKECMETLGPFHPEASVRAYYGDQDDKVFGLFRNRMTRYIEDAEWLKRQTFLGKQTAKEYERQRYVDGNAPGVSDGGMLMPATSQKESFLAKARKKPTV</sequence>
<dbReference type="GeneID" id="94288642"/>
<dbReference type="EMBL" id="JAFJZO010000032">
    <property type="protein sequence ID" value="KAG5496239.1"/>
    <property type="molecule type" value="Genomic_DNA"/>
</dbReference>
<evidence type="ECO:0000313" key="2">
    <source>
        <dbReference type="Proteomes" id="UP000674318"/>
    </source>
</evidence>
<evidence type="ECO:0000313" key="1">
    <source>
        <dbReference type="EMBL" id="KAG5496239.1"/>
    </source>
</evidence>
<organism evidence="1 2">
    <name type="scientific">Porcisia hertigi</name>
    <dbReference type="NCBI Taxonomy" id="2761500"/>
    <lineage>
        <taxon>Eukaryota</taxon>
        <taxon>Discoba</taxon>
        <taxon>Euglenozoa</taxon>
        <taxon>Kinetoplastea</taxon>
        <taxon>Metakinetoplastina</taxon>
        <taxon>Trypanosomatida</taxon>
        <taxon>Trypanosomatidae</taxon>
        <taxon>Leishmaniinae</taxon>
        <taxon>Porcisia</taxon>
    </lineage>
</organism>
<dbReference type="Proteomes" id="UP000674318">
    <property type="component" value="Chromosome 32"/>
</dbReference>
<comment type="caution">
    <text evidence="1">The sequence shown here is derived from an EMBL/GenBank/DDBJ whole genome shotgun (WGS) entry which is preliminary data.</text>
</comment>
<dbReference type="OrthoDB" id="261478at2759"/>
<dbReference type="AlphaFoldDB" id="A0A836HRE3"/>
<name>A0A836HRE3_9TRYP</name>
<accession>A0A836HRE3</accession>
<keyword evidence="2" id="KW-1185">Reference proteome</keyword>
<protein>
    <submittedName>
        <fullName evidence="1">Uncharacterized protein</fullName>
    </submittedName>
</protein>
<proteinExistence type="predicted"/>
<gene>
    <name evidence="1" type="ORF">JKF63_02540</name>
</gene>
<dbReference type="KEGG" id="phet:94288642"/>
<dbReference type="RefSeq" id="XP_067754722.1">
    <property type="nucleotide sequence ID" value="XM_067898565.1"/>
</dbReference>
<reference evidence="1 2" key="1">
    <citation type="submission" date="2021-02" db="EMBL/GenBank/DDBJ databases">
        <title>Porcisia hertigi Genome sequencing and assembly.</title>
        <authorList>
            <person name="Almutairi H."/>
            <person name="Gatherer D."/>
        </authorList>
    </citation>
    <scope>NUCLEOTIDE SEQUENCE [LARGE SCALE GENOMIC DNA]</scope>
    <source>
        <strain evidence="1 2">C119</strain>
    </source>
</reference>